<dbReference type="AlphaFoldDB" id="A0A4C1ZQJ5"/>
<gene>
    <name evidence="1" type="ORF">EVAR_38934_1</name>
</gene>
<evidence type="ECO:0000313" key="1">
    <source>
        <dbReference type="EMBL" id="GBP90028.1"/>
    </source>
</evidence>
<protein>
    <submittedName>
        <fullName evidence="1">Uncharacterized protein</fullName>
    </submittedName>
</protein>
<proteinExistence type="predicted"/>
<organism evidence="1 2">
    <name type="scientific">Eumeta variegata</name>
    <name type="common">Bagworm moth</name>
    <name type="synonym">Eumeta japonica</name>
    <dbReference type="NCBI Taxonomy" id="151549"/>
    <lineage>
        <taxon>Eukaryota</taxon>
        <taxon>Metazoa</taxon>
        <taxon>Ecdysozoa</taxon>
        <taxon>Arthropoda</taxon>
        <taxon>Hexapoda</taxon>
        <taxon>Insecta</taxon>
        <taxon>Pterygota</taxon>
        <taxon>Neoptera</taxon>
        <taxon>Endopterygota</taxon>
        <taxon>Lepidoptera</taxon>
        <taxon>Glossata</taxon>
        <taxon>Ditrysia</taxon>
        <taxon>Tineoidea</taxon>
        <taxon>Psychidae</taxon>
        <taxon>Oiketicinae</taxon>
        <taxon>Eumeta</taxon>
    </lineage>
</organism>
<sequence length="168" mass="18666">MLRGERGAGSSVALKRAVLCVVLRETRAHDNDTRPCRANSSARLGALATDATGELYVLRHDGDAFGVYRAQIRIFEETDQVRLASLLEAITAELWNRSFRARCGTASRITFSKEQFPRLVAKTGYTFHAAPGRTTDSGLALDRELFTLAPYRRSSFPRPVILPLLSLR</sequence>
<dbReference type="EMBL" id="BGZK01002049">
    <property type="protein sequence ID" value="GBP90028.1"/>
    <property type="molecule type" value="Genomic_DNA"/>
</dbReference>
<evidence type="ECO:0000313" key="2">
    <source>
        <dbReference type="Proteomes" id="UP000299102"/>
    </source>
</evidence>
<reference evidence="1 2" key="1">
    <citation type="journal article" date="2019" name="Commun. Biol.">
        <title>The bagworm genome reveals a unique fibroin gene that provides high tensile strength.</title>
        <authorList>
            <person name="Kono N."/>
            <person name="Nakamura H."/>
            <person name="Ohtoshi R."/>
            <person name="Tomita M."/>
            <person name="Numata K."/>
            <person name="Arakawa K."/>
        </authorList>
    </citation>
    <scope>NUCLEOTIDE SEQUENCE [LARGE SCALE GENOMIC DNA]</scope>
</reference>
<keyword evidence="2" id="KW-1185">Reference proteome</keyword>
<comment type="caution">
    <text evidence="1">The sequence shown here is derived from an EMBL/GenBank/DDBJ whole genome shotgun (WGS) entry which is preliminary data.</text>
</comment>
<name>A0A4C1ZQJ5_EUMVA</name>
<accession>A0A4C1ZQJ5</accession>
<dbReference type="Proteomes" id="UP000299102">
    <property type="component" value="Unassembled WGS sequence"/>
</dbReference>